<dbReference type="InterPro" id="IPR009056">
    <property type="entry name" value="Cyt_c-like_dom"/>
</dbReference>
<evidence type="ECO:0000256" key="15">
    <source>
        <dbReference type="PROSITE-ProRule" id="PRU00433"/>
    </source>
</evidence>
<evidence type="ECO:0000313" key="23">
    <source>
        <dbReference type="Proteomes" id="UP000240009"/>
    </source>
</evidence>
<evidence type="ECO:0000256" key="4">
    <source>
        <dbReference type="ARBA" id="ARBA00022617"/>
    </source>
</evidence>
<dbReference type="InterPro" id="IPR011759">
    <property type="entry name" value="Cyt_c_oxidase_su2_TM_dom"/>
</dbReference>
<dbReference type="InterPro" id="IPR045187">
    <property type="entry name" value="CcO_II"/>
</dbReference>
<gene>
    <name evidence="22" type="primary">coxB</name>
    <name evidence="22" type="ORF">C5Y96_10510</name>
</gene>
<comment type="caution">
    <text evidence="22">The sequence shown here is derived from an EMBL/GenBank/DDBJ whole genome shotgun (WGS) entry which is preliminary data.</text>
</comment>
<dbReference type="GO" id="GO:0016491">
    <property type="term" value="F:oxidoreductase activity"/>
    <property type="evidence" value="ECO:0007669"/>
    <property type="project" value="InterPro"/>
</dbReference>
<sequence length="318" mass="35348">MESTFPVFDPASPQAESIRDLFVHVLLISAGIFAIVSGLICVALYRFRVTEKLPVQDFGSHKREIAWMAGPVIIVVWIAAISIKLILTINALPTQYVKGATAEQDGVDIVVTGHQWWWEIEYPASGIVTANEIHIPTGKKLRVALRSEDVIHCFWVAQLTRKMDAIPGHENFVWLEADKPGTYQGRCAEYCGTQHAWMNFLVIAHDPDDFAAWQQREKQTSTPPTEKLASDGAALFMKLTCSQCHAVAGTDAKEDFAPDLTHLASRAQLGAGVIKNTPDNLRTWLANPQAVKPGCKMPNFKLKDEQLDQLVAYLETLR</sequence>
<dbReference type="GO" id="GO:0005886">
    <property type="term" value="C:plasma membrane"/>
    <property type="evidence" value="ECO:0007669"/>
    <property type="project" value="UniProtKB-SubCell"/>
</dbReference>
<feature type="transmembrane region" description="Helical" evidence="18">
    <location>
        <begin position="21"/>
        <end position="45"/>
    </location>
</feature>
<evidence type="ECO:0000256" key="6">
    <source>
        <dbReference type="ARBA" id="ARBA00022692"/>
    </source>
</evidence>
<proteinExistence type="inferred from homology"/>
<dbReference type="PANTHER" id="PTHR22888">
    <property type="entry name" value="CYTOCHROME C OXIDASE, SUBUNIT II"/>
    <property type="match status" value="1"/>
</dbReference>
<feature type="domain" description="Cytochrome oxidase subunit II copper A binding" evidence="19">
    <location>
        <begin position="104"/>
        <end position="216"/>
    </location>
</feature>
<dbReference type="SUPFAM" id="SSF49503">
    <property type="entry name" value="Cupredoxins"/>
    <property type="match status" value="1"/>
</dbReference>
<dbReference type="Gene3D" id="2.60.40.420">
    <property type="entry name" value="Cupredoxins - blue copper proteins"/>
    <property type="match status" value="1"/>
</dbReference>
<keyword evidence="8" id="KW-1278">Translocase</keyword>
<comment type="subcellular location">
    <subcellularLocation>
        <location evidence="16">Cell membrane</location>
        <topology evidence="16">Multi-pass membrane protein</topology>
    </subcellularLocation>
    <subcellularLocation>
        <location evidence="1">Membrane</location>
        <topology evidence="1">Multi-pass membrane protein</topology>
    </subcellularLocation>
</comment>
<dbReference type="PROSITE" id="PS51007">
    <property type="entry name" value="CYTC"/>
    <property type="match status" value="1"/>
</dbReference>
<evidence type="ECO:0000256" key="9">
    <source>
        <dbReference type="ARBA" id="ARBA00022982"/>
    </source>
</evidence>
<keyword evidence="12 17" id="KW-0186">Copper</keyword>
<evidence type="ECO:0000259" key="20">
    <source>
        <dbReference type="PROSITE" id="PS50999"/>
    </source>
</evidence>
<evidence type="ECO:0000259" key="19">
    <source>
        <dbReference type="PROSITE" id="PS50857"/>
    </source>
</evidence>
<feature type="domain" description="Cytochrome oxidase subunit II transmembrane region profile" evidence="20">
    <location>
        <begin position="1"/>
        <end position="93"/>
    </location>
</feature>
<dbReference type="GO" id="GO:0020037">
    <property type="term" value="F:heme binding"/>
    <property type="evidence" value="ECO:0007669"/>
    <property type="project" value="InterPro"/>
</dbReference>
<keyword evidence="5 16" id="KW-0679">Respiratory chain</keyword>
<comment type="similarity">
    <text evidence="2 16">Belongs to the cytochrome c oxidase subunit 2 family.</text>
</comment>
<dbReference type="InterPro" id="IPR008972">
    <property type="entry name" value="Cupredoxin"/>
</dbReference>
<dbReference type="InterPro" id="IPR001505">
    <property type="entry name" value="Copper_CuA"/>
</dbReference>
<evidence type="ECO:0000256" key="7">
    <source>
        <dbReference type="ARBA" id="ARBA00022723"/>
    </source>
</evidence>
<keyword evidence="13 18" id="KW-0472">Membrane</keyword>
<feature type="transmembrane region" description="Helical" evidence="18">
    <location>
        <begin position="65"/>
        <end position="87"/>
    </location>
</feature>
<evidence type="ECO:0000313" key="22">
    <source>
        <dbReference type="EMBL" id="PQO33276.1"/>
    </source>
</evidence>
<dbReference type="SUPFAM" id="SSF46626">
    <property type="entry name" value="Cytochrome c"/>
    <property type="match status" value="1"/>
</dbReference>
<dbReference type="PANTHER" id="PTHR22888:SF9">
    <property type="entry name" value="CYTOCHROME C OXIDASE SUBUNIT 2"/>
    <property type="match status" value="1"/>
</dbReference>
<dbReference type="InterPro" id="IPR036257">
    <property type="entry name" value="Cyt_c_oxidase_su2_TM_sf"/>
</dbReference>
<keyword evidence="4 15" id="KW-0349">Heme</keyword>
<name>A0A2S8FM79_9BACT</name>
<dbReference type="AlphaFoldDB" id="A0A2S8FM79"/>
<dbReference type="PROSITE" id="PS50857">
    <property type="entry name" value="COX2_CUA"/>
    <property type="match status" value="1"/>
</dbReference>
<evidence type="ECO:0000256" key="18">
    <source>
        <dbReference type="SAM" id="Phobius"/>
    </source>
</evidence>
<dbReference type="CDD" id="cd04213">
    <property type="entry name" value="CuRO_CcO_Caa3_II"/>
    <property type="match status" value="1"/>
</dbReference>
<comment type="catalytic activity">
    <reaction evidence="17">
        <text>4 Fe(II)-[cytochrome c] + O2 + 8 H(+)(in) = 4 Fe(III)-[cytochrome c] + 2 H2O + 4 H(+)(out)</text>
        <dbReference type="Rhea" id="RHEA:11436"/>
        <dbReference type="Rhea" id="RHEA-COMP:10350"/>
        <dbReference type="Rhea" id="RHEA-COMP:14399"/>
        <dbReference type="ChEBI" id="CHEBI:15377"/>
        <dbReference type="ChEBI" id="CHEBI:15378"/>
        <dbReference type="ChEBI" id="CHEBI:15379"/>
        <dbReference type="ChEBI" id="CHEBI:29033"/>
        <dbReference type="ChEBI" id="CHEBI:29034"/>
        <dbReference type="EC" id="7.1.1.9"/>
    </reaction>
</comment>
<dbReference type="Pfam" id="PF02790">
    <property type="entry name" value="COX2_TM"/>
    <property type="match status" value="1"/>
</dbReference>
<dbReference type="Pfam" id="PF00034">
    <property type="entry name" value="Cytochrom_C"/>
    <property type="match status" value="1"/>
</dbReference>
<dbReference type="Gene3D" id="1.10.287.90">
    <property type="match status" value="1"/>
</dbReference>
<evidence type="ECO:0000256" key="3">
    <source>
        <dbReference type="ARBA" id="ARBA00022448"/>
    </source>
</evidence>
<dbReference type="GO" id="GO:0004129">
    <property type="term" value="F:cytochrome-c oxidase activity"/>
    <property type="evidence" value="ECO:0007669"/>
    <property type="project" value="UniProtKB-EC"/>
</dbReference>
<evidence type="ECO:0000256" key="12">
    <source>
        <dbReference type="ARBA" id="ARBA00023008"/>
    </source>
</evidence>
<dbReference type="PROSITE" id="PS50999">
    <property type="entry name" value="COX2_TM"/>
    <property type="match status" value="1"/>
</dbReference>
<dbReference type="EMBL" id="PUIA01000035">
    <property type="protein sequence ID" value="PQO33276.1"/>
    <property type="molecule type" value="Genomic_DNA"/>
</dbReference>
<evidence type="ECO:0000256" key="17">
    <source>
        <dbReference type="RuleBase" id="RU004024"/>
    </source>
</evidence>
<dbReference type="Proteomes" id="UP000240009">
    <property type="component" value="Unassembled WGS sequence"/>
</dbReference>
<dbReference type="RefSeq" id="WP_105353352.1">
    <property type="nucleotide sequence ID" value="NZ_PUIA01000035.1"/>
</dbReference>
<dbReference type="InterPro" id="IPR002429">
    <property type="entry name" value="CcO_II-like_C"/>
</dbReference>
<evidence type="ECO:0000256" key="1">
    <source>
        <dbReference type="ARBA" id="ARBA00004141"/>
    </source>
</evidence>
<dbReference type="InterPro" id="IPR036909">
    <property type="entry name" value="Cyt_c-like_dom_sf"/>
</dbReference>
<dbReference type="InterPro" id="IPR034236">
    <property type="entry name" value="CuRO_CcO_Caa3_II"/>
</dbReference>
<dbReference type="InterPro" id="IPR014222">
    <property type="entry name" value="Cyt_c_oxidase_su2"/>
</dbReference>
<evidence type="ECO:0000256" key="16">
    <source>
        <dbReference type="RuleBase" id="RU000456"/>
    </source>
</evidence>
<dbReference type="EC" id="7.1.1.9" evidence="17"/>
<reference evidence="22 23" key="1">
    <citation type="submission" date="2018-02" db="EMBL/GenBank/DDBJ databases">
        <title>Comparative genomes isolates from brazilian mangrove.</title>
        <authorList>
            <person name="Araujo J.E."/>
            <person name="Taketani R.G."/>
            <person name="Silva M.C.P."/>
            <person name="Loureco M.V."/>
            <person name="Andreote F.D."/>
        </authorList>
    </citation>
    <scope>NUCLEOTIDE SEQUENCE [LARGE SCALE GENOMIC DNA]</scope>
    <source>
        <strain evidence="22 23">HEX-2 MGV</strain>
    </source>
</reference>
<keyword evidence="6 16" id="KW-0812">Transmembrane</keyword>
<comment type="cofactor">
    <cofactor evidence="17">
        <name>Cu cation</name>
        <dbReference type="ChEBI" id="CHEBI:23378"/>
    </cofactor>
    <text evidence="17">Binds a copper A center.</text>
</comment>
<evidence type="ECO:0000259" key="21">
    <source>
        <dbReference type="PROSITE" id="PS51007"/>
    </source>
</evidence>
<accession>A0A2S8FM79</accession>
<dbReference type="Pfam" id="PF00116">
    <property type="entry name" value="COX2"/>
    <property type="match status" value="1"/>
</dbReference>
<dbReference type="PRINTS" id="PR01166">
    <property type="entry name" value="CYCOXIDASEII"/>
</dbReference>
<evidence type="ECO:0000256" key="10">
    <source>
        <dbReference type="ARBA" id="ARBA00022989"/>
    </source>
</evidence>
<comment type="function">
    <text evidence="14 17">Subunits I and II form the functional core of the enzyme complex. Electrons originating in cytochrome c are transferred via heme a and Cu(A) to the binuclear center formed by heme a3 and Cu(B).</text>
</comment>
<evidence type="ECO:0000256" key="13">
    <source>
        <dbReference type="ARBA" id="ARBA00023136"/>
    </source>
</evidence>
<keyword evidence="11 15" id="KW-0408">Iron</keyword>
<evidence type="ECO:0000256" key="5">
    <source>
        <dbReference type="ARBA" id="ARBA00022660"/>
    </source>
</evidence>
<evidence type="ECO:0000256" key="14">
    <source>
        <dbReference type="ARBA" id="ARBA00024688"/>
    </source>
</evidence>
<dbReference type="GO" id="GO:0042773">
    <property type="term" value="P:ATP synthesis coupled electron transport"/>
    <property type="evidence" value="ECO:0007669"/>
    <property type="project" value="TreeGrafter"/>
</dbReference>
<dbReference type="GO" id="GO:0005507">
    <property type="term" value="F:copper ion binding"/>
    <property type="evidence" value="ECO:0007669"/>
    <property type="project" value="InterPro"/>
</dbReference>
<organism evidence="22 23">
    <name type="scientific">Blastopirellula marina</name>
    <dbReference type="NCBI Taxonomy" id="124"/>
    <lineage>
        <taxon>Bacteria</taxon>
        <taxon>Pseudomonadati</taxon>
        <taxon>Planctomycetota</taxon>
        <taxon>Planctomycetia</taxon>
        <taxon>Pirellulales</taxon>
        <taxon>Pirellulaceae</taxon>
        <taxon>Blastopirellula</taxon>
    </lineage>
</organism>
<keyword evidence="3 16" id="KW-0813">Transport</keyword>
<keyword evidence="9 16" id="KW-0249">Electron transport</keyword>
<dbReference type="NCBIfam" id="TIGR02866">
    <property type="entry name" value="CoxB"/>
    <property type="match status" value="1"/>
</dbReference>
<evidence type="ECO:0000256" key="11">
    <source>
        <dbReference type="ARBA" id="ARBA00023004"/>
    </source>
</evidence>
<keyword evidence="7 15" id="KW-0479">Metal-binding</keyword>
<dbReference type="PROSITE" id="PS00078">
    <property type="entry name" value="COX2"/>
    <property type="match status" value="1"/>
</dbReference>
<dbReference type="OrthoDB" id="9773456at2"/>
<protein>
    <recommendedName>
        <fullName evidence="17">Cytochrome c oxidase subunit 2</fullName>
        <ecNumber evidence="17">7.1.1.9</ecNumber>
    </recommendedName>
</protein>
<feature type="domain" description="Cytochrome c" evidence="21">
    <location>
        <begin position="227"/>
        <end position="318"/>
    </location>
</feature>
<keyword evidence="10 18" id="KW-1133">Transmembrane helix</keyword>
<dbReference type="SUPFAM" id="SSF81464">
    <property type="entry name" value="Cytochrome c oxidase subunit II-like, transmembrane region"/>
    <property type="match status" value="1"/>
</dbReference>
<evidence type="ECO:0000256" key="8">
    <source>
        <dbReference type="ARBA" id="ARBA00022967"/>
    </source>
</evidence>
<evidence type="ECO:0000256" key="2">
    <source>
        <dbReference type="ARBA" id="ARBA00007866"/>
    </source>
</evidence>